<proteinExistence type="predicted"/>
<evidence type="ECO:0000313" key="1">
    <source>
        <dbReference type="EMBL" id="VEA73430.1"/>
    </source>
</evidence>
<accession>A0A3S5DFK7</accession>
<dbReference type="AlphaFoldDB" id="A0A3S5DFK7"/>
<dbReference type="Proteomes" id="UP000271603">
    <property type="component" value="Chromosome"/>
</dbReference>
<dbReference type="Gene3D" id="3.30.559.30">
    <property type="entry name" value="Nonribosomal peptide synthetase, condensation domain"/>
    <property type="match status" value="1"/>
</dbReference>
<organism evidence="1 2">
    <name type="scientific">Serratia rubidaea</name>
    <name type="common">Serratia marinorubra</name>
    <dbReference type="NCBI Taxonomy" id="61652"/>
    <lineage>
        <taxon>Bacteria</taxon>
        <taxon>Pseudomonadati</taxon>
        <taxon>Pseudomonadota</taxon>
        <taxon>Gammaproteobacteria</taxon>
        <taxon>Enterobacterales</taxon>
        <taxon>Yersiniaceae</taxon>
        <taxon>Serratia</taxon>
    </lineage>
</organism>
<dbReference type="EMBL" id="LR134155">
    <property type="protein sequence ID" value="VEA73430.1"/>
    <property type="molecule type" value="Genomic_DNA"/>
</dbReference>
<name>A0A3S5DFK7_SERRU</name>
<evidence type="ECO:0000313" key="2">
    <source>
        <dbReference type="Proteomes" id="UP000271603"/>
    </source>
</evidence>
<protein>
    <submittedName>
        <fullName evidence="1">Peptide synthase</fullName>
    </submittedName>
</protein>
<sequence>MAQDEQQTLSHPLEVNIFVEEGALPRLAVNWRWLPAIFSEQDIAALHDGIGQALSQLVAFAARQPAQAAATLVAAELAPLAVSDGQLQQWQQRHGPLADALPLLPLQHGLLFHAQTAAVGGSYNSLTV</sequence>
<gene>
    <name evidence="1" type="ORF">NCTC9419_05059</name>
</gene>
<reference evidence="1 2" key="1">
    <citation type="submission" date="2018-12" db="EMBL/GenBank/DDBJ databases">
        <authorList>
            <consortium name="Pathogen Informatics"/>
        </authorList>
    </citation>
    <scope>NUCLEOTIDE SEQUENCE [LARGE SCALE GENOMIC DNA]</scope>
    <source>
        <strain evidence="1 2">NCTC9419</strain>
    </source>
</reference>